<keyword evidence="4" id="KW-0934">Plastid</keyword>
<evidence type="ECO:0000256" key="4">
    <source>
        <dbReference type="ARBA" id="ARBA00022640"/>
    </source>
</evidence>
<sequence length="268" mass="28167">MNSSSIFTPISSSSHTLLKPCSPLKRRASLTTRALLSSAKESVLKDFHERRALKIISGLQNFNKDNVASVVTAADKGGATHVDIACDPELVKLAISLTRLPVCVSSVDPEAFLATVEAGALMVEIGNYDSFYDKGVIVNLTKETKRFLSSVTLSVTVPHTLSLPDQVKLAELLEQEGADIIQTEGGKCSNPSKSGVLGLIEKITRAVNIPVMCSSGLSAVTAPLAITAGASGVLNDVVAMIAEVRSIADSLGISADIHATPEEKILTL</sequence>
<dbReference type="PANTHER" id="PTHR36895">
    <property type="match status" value="1"/>
</dbReference>
<dbReference type="EMBL" id="JARPOI010000015">
    <property type="protein sequence ID" value="KAJ9153200.1"/>
    <property type="molecule type" value="Genomic_DNA"/>
</dbReference>
<comment type="similarity">
    <text evidence="2">Belongs to the ycf23 family.</text>
</comment>
<evidence type="ECO:0000256" key="3">
    <source>
        <dbReference type="ARBA" id="ARBA00021523"/>
    </source>
</evidence>
<comment type="caution">
    <text evidence="5">The sequence shown here is derived from an EMBL/GenBank/DDBJ whole genome shotgun (WGS) entry which is preliminary data.</text>
</comment>
<reference evidence="5 6" key="1">
    <citation type="journal article" date="2023" name="Plant Biotechnol. J.">
        <title>Chromosome-level wild Hevea brasiliensis genome provides new tools for genomic-assisted breeding and valuable loci to elevate rubber yield.</title>
        <authorList>
            <person name="Cheng H."/>
            <person name="Song X."/>
            <person name="Hu Y."/>
            <person name="Wu T."/>
            <person name="Yang Q."/>
            <person name="An Z."/>
            <person name="Feng S."/>
            <person name="Deng Z."/>
            <person name="Wu W."/>
            <person name="Zeng X."/>
            <person name="Tu M."/>
            <person name="Wang X."/>
            <person name="Huang H."/>
        </authorList>
    </citation>
    <scope>NUCLEOTIDE SEQUENCE [LARGE SCALE GENOMIC DNA]</scope>
    <source>
        <strain evidence="5">MT/VB/25A 57/8</strain>
    </source>
</reference>
<evidence type="ECO:0000256" key="1">
    <source>
        <dbReference type="ARBA" id="ARBA00004474"/>
    </source>
</evidence>
<proteinExistence type="inferred from homology"/>
<evidence type="ECO:0000313" key="6">
    <source>
        <dbReference type="Proteomes" id="UP001174677"/>
    </source>
</evidence>
<evidence type="ECO:0000256" key="2">
    <source>
        <dbReference type="ARBA" id="ARBA00009664"/>
    </source>
</evidence>
<protein>
    <recommendedName>
        <fullName evidence="3">Uncharacterized protein ycf23</fullName>
    </recommendedName>
</protein>
<name>A0ABQ9KXE5_HEVBR</name>
<organism evidence="5 6">
    <name type="scientific">Hevea brasiliensis</name>
    <name type="common">Para rubber tree</name>
    <name type="synonym">Siphonia brasiliensis</name>
    <dbReference type="NCBI Taxonomy" id="3981"/>
    <lineage>
        <taxon>Eukaryota</taxon>
        <taxon>Viridiplantae</taxon>
        <taxon>Streptophyta</taxon>
        <taxon>Embryophyta</taxon>
        <taxon>Tracheophyta</taxon>
        <taxon>Spermatophyta</taxon>
        <taxon>Magnoliopsida</taxon>
        <taxon>eudicotyledons</taxon>
        <taxon>Gunneridae</taxon>
        <taxon>Pentapetalae</taxon>
        <taxon>rosids</taxon>
        <taxon>fabids</taxon>
        <taxon>Malpighiales</taxon>
        <taxon>Euphorbiaceae</taxon>
        <taxon>Crotonoideae</taxon>
        <taxon>Micrandreae</taxon>
        <taxon>Hevea</taxon>
    </lineage>
</organism>
<evidence type="ECO:0000313" key="5">
    <source>
        <dbReference type="EMBL" id="KAJ9153200.1"/>
    </source>
</evidence>
<dbReference type="InterPro" id="IPR007570">
    <property type="entry name" value="Uncharacterised_Ycf23"/>
</dbReference>
<gene>
    <name evidence="5" type="ORF">P3X46_026665</name>
</gene>
<accession>A0ABQ9KXE5</accession>
<dbReference type="SUPFAM" id="SSF51569">
    <property type="entry name" value="Aldolase"/>
    <property type="match status" value="1"/>
</dbReference>
<comment type="subcellular location">
    <subcellularLocation>
        <location evidence="1">Plastid</location>
    </subcellularLocation>
</comment>
<dbReference type="PANTHER" id="PTHR36895:SF1">
    <property type="entry name" value="YCF23 PROTEIN"/>
    <property type="match status" value="1"/>
</dbReference>
<keyword evidence="6" id="KW-1185">Reference proteome</keyword>
<dbReference type="Proteomes" id="UP001174677">
    <property type="component" value="Chromosome 15"/>
</dbReference>
<dbReference type="Pfam" id="PF04481">
    <property type="entry name" value="DUF561"/>
    <property type="match status" value="1"/>
</dbReference>